<dbReference type="GO" id="GO:0003700">
    <property type="term" value="F:DNA-binding transcription factor activity"/>
    <property type="evidence" value="ECO:0007669"/>
    <property type="project" value="InterPro"/>
</dbReference>
<dbReference type="OrthoDB" id="551907at2759"/>
<dbReference type="Proteomes" id="UP000734854">
    <property type="component" value="Unassembled WGS sequence"/>
</dbReference>
<dbReference type="NCBIfam" id="TIGR01557">
    <property type="entry name" value="myb_SHAQKYF"/>
    <property type="match status" value="1"/>
</dbReference>
<organism evidence="7 8">
    <name type="scientific">Zingiber officinale</name>
    <name type="common">Ginger</name>
    <name type="synonym">Amomum zingiber</name>
    <dbReference type="NCBI Taxonomy" id="94328"/>
    <lineage>
        <taxon>Eukaryota</taxon>
        <taxon>Viridiplantae</taxon>
        <taxon>Streptophyta</taxon>
        <taxon>Embryophyta</taxon>
        <taxon>Tracheophyta</taxon>
        <taxon>Spermatophyta</taxon>
        <taxon>Magnoliopsida</taxon>
        <taxon>Liliopsida</taxon>
        <taxon>Zingiberales</taxon>
        <taxon>Zingiberaceae</taxon>
        <taxon>Zingiber</taxon>
    </lineage>
</organism>
<keyword evidence="1" id="KW-0805">Transcription regulation</keyword>
<comment type="caution">
    <text evidence="7">The sequence shown here is derived from an EMBL/GenBank/DDBJ whole genome shotgun (WGS) entry which is preliminary data.</text>
</comment>
<keyword evidence="3" id="KW-0804">Transcription</keyword>
<keyword evidence="8" id="KW-1185">Reference proteome</keyword>
<feature type="region of interest" description="Disordered" evidence="5">
    <location>
        <begin position="1"/>
        <end position="53"/>
    </location>
</feature>
<feature type="compositionally biased region" description="Basic and acidic residues" evidence="5">
    <location>
        <begin position="1"/>
        <end position="11"/>
    </location>
</feature>
<feature type="domain" description="HTH myb-type" evidence="6">
    <location>
        <begin position="58"/>
        <end position="118"/>
    </location>
</feature>
<evidence type="ECO:0000313" key="8">
    <source>
        <dbReference type="Proteomes" id="UP000734854"/>
    </source>
</evidence>
<gene>
    <name evidence="7" type="ORF">ZIOFF_035286</name>
</gene>
<evidence type="ECO:0000313" key="7">
    <source>
        <dbReference type="EMBL" id="KAG6502997.1"/>
    </source>
</evidence>
<dbReference type="GO" id="GO:0003677">
    <property type="term" value="F:DNA binding"/>
    <property type="evidence" value="ECO:0007669"/>
    <property type="project" value="UniProtKB-KW"/>
</dbReference>
<reference evidence="7 8" key="1">
    <citation type="submission" date="2020-08" db="EMBL/GenBank/DDBJ databases">
        <title>Plant Genome Project.</title>
        <authorList>
            <person name="Zhang R.-G."/>
        </authorList>
    </citation>
    <scope>NUCLEOTIDE SEQUENCE [LARGE SCALE GENOMIC DNA]</scope>
    <source>
        <tissue evidence="7">Rhizome</tissue>
    </source>
</reference>
<evidence type="ECO:0000256" key="5">
    <source>
        <dbReference type="SAM" id="MobiDB-lite"/>
    </source>
</evidence>
<dbReference type="PANTHER" id="PTHR31314">
    <property type="entry name" value="MYB FAMILY TRANSCRIPTION FACTOR PHL7-LIKE"/>
    <property type="match status" value="1"/>
</dbReference>
<dbReference type="AlphaFoldDB" id="A0A8J5GMD8"/>
<evidence type="ECO:0000256" key="2">
    <source>
        <dbReference type="ARBA" id="ARBA00023125"/>
    </source>
</evidence>
<keyword evidence="2" id="KW-0238">DNA-binding</keyword>
<evidence type="ECO:0000256" key="1">
    <source>
        <dbReference type="ARBA" id="ARBA00023015"/>
    </source>
</evidence>
<dbReference type="PANTHER" id="PTHR31314:SF164">
    <property type="entry name" value="HTH MYB-TYPE DOMAIN-CONTAINING PROTEIN"/>
    <property type="match status" value="1"/>
</dbReference>
<dbReference type="PROSITE" id="PS51294">
    <property type="entry name" value="HTH_MYB"/>
    <property type="match status" value="1"/>
</dbReference>
<evidence type="ECO:0000256" key="4">
    <source>
        <dbReference type="ARBA" id="ARBA00023242"/>
    </source>
</evidence>
<feature type="compositionally biased region" description="Low complexity" evidence="5">
    <location>
        <begin position="37"/>
        <end position="52"/>
    </location>
</feature>
<protein>
    <recommendedName>
        <fullName evidence="6">HTH myb-type domain-containing protein</fullName>
    </recommendedName>
</protein>
<feature type="compositionally biased region" description="Acidic residues" evidence="5">
    <location>
        <begin position="12"/>
        <end position="24"/>
    </location>
</feature>
<dbReference type="FunFam" id="1.10.10.60:FF:000002">
    <property type="entry name" value="Myb family transcription factor"/>
    <property type="match status" value="1"/>
</dbReference>
<keyword evidence="4" id="KW-0539">Nucleus</keyword>
<dbReference type="EMBL" id="JACMSC010000010">
    <property type="protein sequence ID" value="KAG6502997.1"/>
    <property type="molecule type" value="Genomic_DNA"/>
</dbReference>
<proteinExistence type="predicted"/>
<dbReference type="InterPro" id="IPR046955">
    <property type="entry name" value="PHR1-like"/>
</dbReference>
<sequence>MAEEKERKEEVMVDVEEAEDDETESQAGGEGNRSRSEGSCNETGGTTTTTTTVRQYVRSKMPRLSWTPDLHLAFVDAVKRLGGQEKATPKMVLQLMNVRGLSIAHVKSHLQMYRSRKFDGTGRRRKSSVDLRRREEGLGHEVPYYPRTNSILQPFVRFSSAHRTSAAHFYVVDDVGRSLYQPQGFAPVTVCEWASERSCLSSKDQVLRKGRFMHEMHFEFEQEMSRICSKKVAACMAVDDSLDLQLSTKVKKVHEEEELSLSLSPPGTSILHKKGKVDMKPRGMQLIEIDSSKKAALGLSTLDLTMSIRALE</sequence>
<evidence type="ECO:0000256" key="3">
    <source>
        <dbReference type="ARBA" id="ARBA00023163"/>
    </source>
</evidence>
<dbReference type="InterPro" id="IPR017930">
    <property type="entry name" value="Myb_dom"/>
</dbReference>
<dbReference type="Pfam" id="PF00249">
    <property type="entry name" value="Myb_DNA-binding"/>
    <property type="match status" value="1"/>
</dbReference>
<dbReference type="InterPro" id="IPR001005">
    <property type="entry name" value="SANT/Myb"/>
</dbReference>
<name>A0A8J5GMD8_ZINOF</name>
<dbReference type="InterPro" id="IPR006447">
    <property type="entry name" value="Myb_dom_plants"/>
</dbReference>
<accession>A0A8J5GMD8</accession>
<evidence type="ECO:0000259" key="6">
    <source>
        <dbReference type="PROSITE" id="PS51294"/>
    </source>
</evidence>